<proteinExistence type="predicted"/>
<dbReference type="SMART" id="SM00267">
    <property type="entry name" value="GGDEF"/>
    <property type="match status" value="1"/>
</dbReference>
<gene>
    <name evidence="2" type="ORF">HNQ85_002041</name>
</gene>
<dbReference type="PANTHER" id="PTHR45138:SF9">
    <property type="entry name" value="DIGUANYLATE CYCLASE DGCM-RELATED"/>
    <property type="match status" value="1"/>
</dbReference>
<dbReference type="InterPro" id="IPR050469">
    <property type="entry name" value="Diguanylate_Cyclase"/>
</dbReference>
<dbReference type="GO" id="GO:0005886">
    <property type="term" value="C:plasma membrane"/>
    <property type="evidence" value="ECO:0007669"/>
    <property type="project" value="TreeGrafter"/>
</dbReference>
<dbReference type="InterPro" id="IPR029787">
    <property type="entry name" value="Nucleotide_cyclase"/>
</dbReference>
<evidence type="ECO:0000259" key="1">
    <source>
        <dbReference type="PROSITE" id="PS50887"/>
    </source>
</evidence>
<dbReference type="AlphaFoldDB" id="A0A7W0BWZ8"/>
<dbReference type="Gene3D" id="3.30.70.270">
    <property type="match status" value="1"/>
</dbReference>
<dbReference type="FunFam" id="3.30.70.270:FF:000001">
    <property type="entry name" value="Diguanylate cyclase domain protein"/>
    <property type="match status" value="1"/>
</dbReference>
<dbReference type="SUPFAM" id="SSF55781">
    <property type="entry name" value="GAF domain-like"/>
    <property type="match status" value="2"/>
</dbReference>
<reference evidence="2 3" key="1">
    <citation type="submission" date="2020-07" db="EMBL/GenBank/DDBJ databases">
        <title>Genomic Encyclopedia of Type Strains, Phase IV (KMG-IV): sequencing the most valuable type-strain genomes for metagenomic binning, comparative biology and taxonomic classification.</title>
        <authorList>
            <person name="Goeker M."/>
        </authorList>
    </citation>
    <scope>NUCLEOTIDE SEQUENCE [LARGE SCALE GENOMIC DNA]</scope>
    <source>
        <strain evidence="2 3">DSM 25220</strain>
    </source>
</reference>
<dbReference type="Gene3D" id="3.30.450.40">
    <property type="match status" value="2"/>
</dbReference>
<comment type="caution">
    <text evidence="2">The sequence shown here is derived from an EMBL/GenBank/DDBJ whole genome shotgun (WGS) entry which is preliminary data.</text>
</comment>
<dbReference type="GO" id="GO:0043709">
    <property type="term" value="P:cell adhesion involved in single-species biofilm formation"/>
    <property type="evidence" value="ECO:0007669"/>
    <property type="project" value="TreeGrafter"/>
</dbReference>
<dbReference type="RefSeq" id="WP_181537686.1">
    <property type="nucleotide sequence ID" value="NZ_JACDUU010000004.1"/>
</dbReference>
<protein>
    <submittedName>
        <fullName evidence="2">Diguanylate cyclase (GGDEF)-like protein</fullName>
    </submittedName>
</protein>
<dbReference type="InterPro" id="IPR000160">
    <property type="entry name" value="GGDEF_dom"/>
</dbReference>
<dbReference type="GO" id="GO:1902201">
    <property type="term" value="P:negative regulation of bacterial-type flagellum-dependent cell motility"/>
    <property type="evidence" value="ECO:0007669"/>
    <property type="project" value="TreeGrafter"/>
</dbReference>
<keyword evidence="3" id="KW-1185">Reference proteome</keyword>
<name>A0A7W0BWZ8_9BACL</name>
<accession>A0A7W0BWZ8</accession>
<organism evidence="2 3">
    <name type="scientific">[Anoxybacillus] calidus</name>
    <dbReference type="NCBI Taxonomy" id="575178"/>
    <lineage>
        <taxon>Bacteria</taxon>
        <taxon>Bacillati</taxon>
        <taxon>Bacillota</taxon>
        <taxon>Bacilli</taxon>
        <taxon>Bacillales</taxon>
        <taxon>Anoxybacillaceae</taxon>
        <taxon>Paranoxybacillus</taxon>
    </lineage>
</organism>
<dbReference type="PROSITE" id="PS50887">
    <property type="entry name" value="GGDEF"/>
    <property type="match status" value="1"/>
</dbReference>
<dbReference type="GO" id="GO:0052621">
    <property type="term" value="F:diguanylate cyclase activity"/>
    <property type="evidence" value="ECO:0007669"/>
    <property type="project" value="TreeGrafter"/>
</dbReference>
<dbReference type="PANTHER" id="PTHR45138">
    <property type="entry name" value="REGULATORY COMPONENTS OF SENSORY TRANSDUCTION SYSTEM"/>
    <property type="match status" value="1"/>
</dbReference>
<dbReference type="InterPro" id="IPR029016">
    <property type="entry name" value="GAF-like_dom_sf"/>
</dbReference>
<dbReference type="CDD" id="cd01949">
    <property type="entry name" value="GGDEF"/>
    <property type="match status" value="1"/>
</dbReference>
<sequence>MEGQEEKLYRTFKEKFFDWFLTYDDYEDISQVMLNLLLLIKQELMVKEVSFFMFDPLKNVFFLEVTTAERERLINSTISYDVFKLENGAELPFKIRESSLGITIELLLRTTDELLGVLQVINDEKERFSEKFLLKIREDCMLLFEKMKNLSRGLSEEKKYERLHRFTAKIHASMKINDVLEEVIRTLQEIYPSFTFHLLLSHDNQNHDNLPIKMLAFEGDEENMAAMQAYVTGQIQIEEAIKPQRSIIYAPIKGVQGVYGVLEIIAPHIKMFSKNEINFISLLANTAGSALENAKLYEQSRRLIADLQLINETMHRLNTNLRFQDAIEFMVEQIQRSFGAEEVGFLLFDGQRKRVLQGSTPFFHSSESKSYIDFVVKRIQNEREIVFLGNVKIHSSSFIPAFRSLMAVPMVQSSVLKGIAIVLHREPYYFTFEMYKLLQSLIHHSTLVFTNAMLREELERLVVTDRLTNLYARHHLDEQITRSMEQDSYGSFILVDIDNFKTINDTYGHQVGDEVLIQVANIIKANIRESDIGARWGGEELAIYLPRASLTVGISVANRLVEKIRKQTNPRVTISCGVSYWKKNRTDSMIELFKRADEALYTAKKTGKNCVVVQDYHRRYKV</sequence>
<dbReference type="Proteomes" id="UP000580891">
    <property type="component" value="Unassembled WGS sequence"/>
</dbReference>
<dbReference type="EMBL" id="JACDUU010000004">
    <property type="protein sequence ID" value="MBA2871766.1"/>
    <property type="molecule type" value="Genomic_DNA"/>
</dbReference>
<evidence type="ECO:0000313" key="2">
    <source>
        <dbReference type="EMBL" id="MBA2871766.1"/>
    </source>
</evidence>
<dbReference type="InterPro" id="IPR043128">
    <property type="entry name" value="Rev_trsase/Diguanyl_cyclase"/>
</dbReference>
<dbReference type="SUPFAM" id="SSF55073">
    <property type="entry name" value="Nucleotide cyclase"/>
    <property type="match status" value="1"/>
</dbReference>
<feature type="domain" description="GGDEF" evidence="1">
    <location>
        <begin position="488"/>
        <end position="616"/>
    </location>
</feature>
<dbReference type="NCBIfam" id="TIGR00254">
    <property type="entry name" value="GGDEF"/>
    <property type="match status" value="1"/>
</dbReference>
<dbReference type="Pfam" id="PF00990">
    <property type="entry name" value="GGDEF"/>
    <property type="match status" value="1"/>
</dbReference>
<evidence type="ECO:0000313" key="3">
    <source>
        <dbReference type="Proteomes" id="UP000580891"/>
    </source>
</evidence>